<dbReference type="PANTHER" id="PTHR37299">
    <property type="entry name" value="TRANSCRIPTIONAL REGULATOR-RELATED"/>
    <property type="match status" value="1"/>
</dbReference>
<dbReference type="PROSITE" id="PS50930">
    <property type="entry name" value="HTH_LYTTR"/>
    <property type="match status" value="1"/>
</dbReference>
<evidence type="ECO:0000259" key="2">
    <source>
        <dbReference type="PROSITE" id="PS50110"/>
    </source>
</evidence>
<dbReference type="EMBL" id="WRXN01000010">
    <property type="protein sequence ID" value="MVT10659.1"/>
    <property type="molecule type" value="Genomic_DNA"/>
</dbReference>
<feature type="domain" description="Response regulatory" evidence="2">
    <location>
        <begin position="5"/>
        <end position="116"/>
    </location>
</feature>
<sequence length="232" mass="26799">MTGVNCMIVDDEPLARDIIQTYVSRIPGWNLVKTCINAEEAYEGMFQFKVDVLFLDIHMPVISGIDFIRSLKRPPLVVFTTAYADYAVTGFELHAVDYLVKPVTFDRFFQAIEKVKERMLHRTNVAEQIQADYFFIKQDGRLVKIDYKDILFMEAQRDFTSIYLKNKKMLASMHLKVLEDMLTPPNIIRVHRSYIINLDAVRSIAGNIVEIDGKEIPIGANYKEMLLKRLGL</sequence>
<keyword evidence="5" id="KW-1185">Reference proteome</keyword>
<protein>
    <submittedName>
        <fullName evidence="4">Response regulator</fullName>
    </submittedName>
</protein>
<comment type="caution">
    <text evidence="4">The sequence shown here is derived from an EMBL/GenBank/DDBJ whole genome shotgun (WGS) entry which is preliminary data.</text>
</comment>
<dbReference type="Gene3D" id="3.40.50.2300">
    <property type="match status" value="1"/>
</dbReference>
<dbReference type="InterPro" id="IPR001789">
    <property type="entry name" value="Sig_transdc_resp-reg_receiver"/>
</dbReference>
<accession>A0A7K1U8G7</accession>
<dbReference type="GO" id="GO:0003677">
    <property type="term" value="F:DNA binding"/>
    <property type="evidence" value="ECO:0007669"/>
    <property type="project" value="InterPro"/>
</dbReference>
<dbReference type="PROSITE" id="PS50110">
    <property type="entry name" value="RESPONSE_REGULATORY"/>
    <property type="match status" value="1"/>
</dbReference>
<name>A0A7K1U8G7_9BACT</name>
<organism evidence="4 5">
    <name type="scientific">Chitinophaga tropicalis</name>
    <dbReference type="NCBI Taxonomy" id="2683588"/>
    <lineage>
        <taxon>Bacteria</taxon>
        <taxon>Pseudomonadati</taxon>
        <taxon>Bacteroidota</taxon>
        <taxon>Chitinophagia</taxon>
        <taxon>Chitinophagales</taxon>
        <taxon>Chitinophagaceae</taxon>
        <taxon>Chitinophaga</taxon>
    </lineage>
</organism>
<dbReference type="InterPro" id="IPR011006">
    <property type="entry name" value="CheY-like_superfamily"/>
</dbReference>
<feature type="domain" description="HTH LytTR-type" evidence="3">
    <location>
        <begin position="134"/>
        <end position="204"/>
    </location>
</feature>
<dbReference type="SMART" id="SM00850">
    <property type="entry name" value="LytTR"/>
    <property type="match status" value="1"/>
</dbReference>
<dbReference type="Gene3D" id="2.40.50.1020">
    <property type="entry name" value="LytTr DNA-binding domain"/>
    <property type="match status" value="1"/>
</dbReference>
<evidence type="ECO:0000256" key="1">
    <source>
        <dbReference type="PROSITE-ProRule" id="PRU00169"/>
    </source>
</evidence>
<evidence type="ECO:0000313" key="5">
    <source>
        <dbReference type="Proteomes" id="UP000461730"/>
    </source>
</evidence>
<proteinExistence type="predicted"/>
<dbReference type="Pfam" id="PF00072">
    <property type="entry name" value="Response_reg"/>
    <property type="match status" value="1"/>
</dbReference>
<evidence type="ECO:0000313" key="4">
    <source>
        <dbReference type="EMBL" id="MVT10659.1"/>
    </source>
</evidence>
<dbReference type="Proteomes" id="UP000461730">
    <property type="component" value="Unassembled WGS sequence"/>
</dbReference>
<dbReference type="GO" id="GO:0000156">
    <property type="term" value="F:phosphorelay response regulator activity"/>
    <property type="evidence" value="ECO:0007669"/>
    <property type="project" value="InterPro"/>
</dbReference>
<dbReference type="SUPFAM" id="SSF52172">
    <property type="entry name" value="CheY-like"/>
    <property type="match status" value="1"/>
</dbReference>
<dbReference type="AlphaFoldDB" id="A0A7K1U8G7"/>
<evidence type="ECO:0000259" key="3">
    <source>
        <dbReference type="PROSITE" id="PS50930"/>
    </source>
</evidence>
<dbReference type="Pfam" id="PF04397">
    <property type="entry name" value="LytTR"/>
    <property type="match status" value="1"/>
</dbReference>
<keyword evidence="1" id="KW-0597">Phosphoprotein</keyword>
<dbReference type="InterPro" id="IPR007492">
    <property type="entry name" value="LytTR_DNA-bd_dom"/>
</dbReference>
<feature type="modified residue" description="4-aspartylphosphate" evidence="1">
    <location>
        <position position="56"/>
    </location>
</feature>
<dbReference type="RefSeq" id="WP_157308103.1">
    <property type="nucleotide sequence ID" value="NZ_WRXN01000010.1"/>
</dbReference>
<gene>
    <name evidence="4" type="ORF">GO493_20480</name>
</gene>
<dbReference type="SMART" id="SM00448">
    <property type="entry name" value="REC"/>
    <property type="match status" value="1"/>
</dbReference>
<reference evidence="4 5" key="1">
    <citation type="submission" date="2019-12" db="EMBL/GenBank/DDBJ databases">
        <title>Chitinophaga sp. strain ysch24 (GDMCC 1.1355), whole genome shotgun sequence.</title>
        <authorList>
            <person name="Zhang X."/>
        </authorList>
    </citation>
    <scope>NUCLEOTIDE SEQUENCE [LARGE SCALE GENOMIC DNA]</scope>
    <source>
        <strain evidence="5">ysch24</strain>
    </source>
</reference>
<dbReference type="InterPro" id="IPR046947">
    <property type="entry name" value="LytR-like"/>
</dbReference>
<dbReference type="PANTHER" id="PTHR37299:SF1">
    <property type="entry name" value="STAGE 0 SPORULATION PROTEIN A HOMOLOG"/>
    <property type="match status" value="1"/>
</dbReference>